<dbReference type="InterPro" id="IPR013529">
    <property type="entry name" value="Glyco_hydro_42_N"/>
</dbReference>
<dbReference type="OrthoDB" id="9800974at2"/>
<dbReference type="GO" id="GO:0005975">
    <property type="term" value="P:carbohydrate metabolic process"/>
    <property type="evidence" value="ECO:0007669"/>
    <property type="project" value="InterPro"/>
</dbReference>
<evidence type="ECO:0000256" key="1">
    <source>
        <dbReference type="ARBA" id="ARBA00001412"/>
    </source>
</evidence>
<dbReference type="GO" id="GO:0009341">
    <property type="term" value="C:beta-galactosidase complex"/>
    <property type="evidence" value="ECO:0007669"/>
    <property type="project" value="InterPro"/>
</dbReference>
<feature type="active site" description="Nucleophile" evidence="9">
    <location>
        <position position="316"/>
    </location>
</feature>
<evidence type="ECO:0000256" key="3">
    <source>
        <dbReference type="ARBA" id="ARBA00012756"/>
    </source>
</evidence>
<keyword evidence="7 8" id="KW-0326">Glycosidase</keyword>
<dbReference type="GO" id="GO:0004565">
    <property type="term" value="F:beta-galactosidase activity"/>
    <property type="evidence" value="ECO:0007669"/>
    <property type="project" value="UniProtKB-EC"/>
</dbReference>
<dbReference type="Gene3D" id="2.60.40.1180">
    <property type="entry name" value="Golgi alpha-mannosidase II"/>
    <property type="match status" value="1"/>
</dbReference>
<feature type="binding site" evidence="10">
    <location>
        <position position="106"/>
    </location>
    <ligand>
        <name>substrate</name>
    </ligand>
</feature>
<feature type="active site" description="Proton donor" evidence="9">
    <location>
        <position position="145"/>
    </location>
</feature>
<feature type="domain" description="Beta-galactosidase trimerisation" evidence="12">
    <location>
        <begin position="404"/>
        <end position="592"/>
    </location>
</feature>
<dbReference type="CDD" id="cd03143">
    <property type="entry name" value="A4_beta-galactosidase_middle_domain"/>
    <property type="match status" value="1"/>
</dbReference>
<evidence type="ECO:0000259" key="11">
    <source>
        <dbReference type="Pfam" id="PF02449"/>
    </source>
</evidence>
<dbReference type="SUPFAM" id="SSF51445">
    <property type="entry name" value="(Trans)glycosidases"/>
    <property type="match status" value="1"/>
</dbReference>
<evidence type="ECO:0000256" key="2">
    <source>
        <dbReference type="ARBA" id="ARBA00005940"/>
    </source>
</evidence>
<protein>
    <recommendedName>
        <fullName evidence="3 8">Beta-galactosidase</fullName>
        <shortName evidence="8">Beta-gal</shortName>
        <ecNumber evidence="3 8">3.2.1.23</ecNumber>
    </recommendedName>
</protein>
<dbReference type="Gene3D" id="3.40.50.880">
    <property type="match status" value="1"/>
</dbReference>
<dbReference type="Pfam" id="PF02449">
    <property type="entry name" value="Glyco_hydro_42"/>
    <property type="match status" value="1"/>
</dbReference>
<keyword evidence="6" id="KW-0862">Zinc</keyword>
<dbReference type="SUPFAM" id="SSF52317">
    <property type="entry name" value="Class I glutamine amidotransferase-like"/>
    <property type="match status" value="1"/>
</dbReference>
<feature type="binding site" evidence="10">
    <location>
        <position position="144"/>
    </location>
    <ligand>
        <name>substrate</name>
    </ligand>
</feature>
<evidence type="ECO:0000313" key="13">
    <source>
        <dbReference type="EMBL" id="SFC09189.1"/>
    </source>
</evidence>
<evidence type="ECO:0000256" key="5">
    <source>
        <dbReference type="ARBA" id="ARBA00022801"/>
    </source>
</evidence>
<sequence>MTAPSLGVCYYPEHWPEEVWERDAARMAEVGITWVRIGEFAWSKLEPTPGNLTFDWIIRAMDVLGRHGLKVVFGTPTATPPRWMVDKHPDMLAVDARGQRKGFGSRRHYDFSHLGYREEAGRITRLLAGAVGQHPALGAWQTDNEYGCHGTTYSYSPAARQGFQLWLQDKYSTVDALNQAWGNVFWSMEYNRFDQIDLPNLLVCEAAPAHDMDFRRYASDQVAAFNKVQYDILKQVRPDLPVIHNFMSRTSDFDHYEVAKTLDIASWDSYPLGHLAVSNEPEETKRLYMRQGDPDNAAFHHDLYRTVGHGRWWIMEQQPGPVNWAQFNPDPLPGMARLWAWEAFAHGAEVVTYFRWRQAPFAQEQMHAGLLRPDSEPAPAYHEAMQVAEELKTISLDGPAAKGRVAVVYDYQSEWAWEIQPQAKGFSHGAHVRELYAAFRKHGVDIDVLPPSTTSFAGYDIVAIPALFAWNDDLRTAIADFDGHLLIGPRSGSKTQDFAIPTGLAPDLPSNLLDVKVMRIDSIDPTLDIEVRGSGAIHHWRERLETRTNVVIEDVEGWPVLVNQGKLFYLGASGTKSLIQRVADYLIAEADLPTIALPAGVRCRTRAGFRIYVNYGAGPATLVPASDESGYVLGTADMLAAGVTVARLATGG</sequence>
<feature type="binding site" evidence="10">
    <location>
        <position position="324"/>
    </location>
    <ligand>
        <name>substrate</name>
    </ligand>
</feature>
<keyword evidence="4" id="KW-0479">Metal-binding</keyword>
<organism evidence="13 14">
    <name type="scientific">Devosia psychrophila</name>
    <dbReference type="NCBI Taxonomy" id="728005"/>
    <lineage>
        <taxon>Bacteria</taxon>
        <taxon>Pseudomonadati</taxon>
        <taxon>Pseudomonadota</taxon>
        <taxon>Alphaproteobacteria</taxon>
        <taxon>Hyphomicrobiales</taxon>
        <taxon>Devosiaceae</taxon>
        <taxon>Devosia</taxon>
    </lineage>
</organism>
<keyword evidence="5 8" id="KW-0378">Hydrolase</keyword>
<dbReference type="PANTHER" id="PTHR36447">
    <property type="entry name" value="BETA-GALACTOSIDASE GANA"/>
    <property type="match status" value="1"/>
</dbReference>
<dbReference type="InterPro" id="IPR013780">
    <property type="entry name" value="Glyco_hydro_b"/>
</dbReference>
<dbReference type="GO" id="GO:0046872">
    <property type="term" value="F:metal ion binding"/>
    <property type="evidence" value="ECO:0007669"/>
    <property type="project" value="UniProtKB-KW"/>
</dbReference>
<dbReference type="Pfam" id="PF08532">
    <property type="entry name" value="Glyco_hydro_42M"/>
    <property type="match status" value="1"/>
</dbReference>
<evidence type="ECO:0000256" key="7">
    <source>
        <dbReference type="ARBA" id="ARBA00023295"/>
    </source>
</evidence>
<comment type="similarity">
    <text evidence="2 8">Belongs to the glycosyl hydrolase 42 family.</text>
</comment>
<name>A0A1I1GBU7_9HYPH</name>
<reference evidence="13 14" key="1">
    <citation type="submission" date="2016-10" db="EMBL/GenBank/DDBJ databases">
        <authorList>
            <person name="de Groot N.N."/>
        </authorList>
    </citation>
    <scope>NUCLEOTIDE SEQUENCE [LARGE SCALE GENOMIC DNA]</scope>
    <source>
        <strain evidence="13 14">CGMCC 1.10210</strain>
    </source>
</reference>
<evidence type="ECO:0000259" key="12">
    <source>
        <dbReference type="Pfam" id="PF08532"/>
    </source>
</evidence>
<feature type="domain" description="Glycoside hydrolase family 42 N-terminal" evidence="11">
    <location>
        <begin position="9"/>
        <end position="394"/>
    </location>
</feature>
<evidence type="ECO:0000256" key="4">
    <source>
        <dbReference type="ARBA" id="ARBA00022723"/>
    </source>
</evidence>
<evidence type="ECO:0000256" key="9">
    <source>
        <dbReference type="PIRSR" id="PIRSR001084-1"/>
    </source>
</evidence>
<dbReference type="EC" id="3.2.1.23" evidence="3 8"/>
<dbReference type="InterPro" id="IPR013738">
    <property type="entry name" value="Beta_galactosidase_Trimer"/>
</dbReference>
<evidence type="ECO:0000256" key="6">
    <source>
        <dbReference type="ARBA" id="ARBA00022833"/>
    </source>
</evidence>
<dbReference type="AlphaFoldDB" id="A0A1I1GBU7"/>
<dbReference type="Proteomes" id="UP000182258">
    <property type="component" value="Unassembled WGS sequence"/>
</dbReference>
<proteinExistence type="inferred from homology"/>
<dbReference type="EMBL" id="FOMB01000002">
    <property type="protein sequence ID" value="SFC09189.1"/>
    <property type="molecule type" value="Genomic_DNA"/>
</dbReference>
<dbReference type="RefSeq" id="WP_074797235.1">
    <property type="nucleotide sequence ID" value="NZ_FOMB01000002.1"/>
</dbReference>
<gene>
    <name evidence="13" type="ORF">SAMN04488059_10299</name>
</gene>
<evidence type="ECO:0000256" key="10">
    <source>
        <dbReference type="PIRSR" id="PIRSR001084-2"/>
    </source>
</evidence>
<evidence type="ECO:0000256" key="8">
    <source>
        <dbReference type="PIRNR" id="PIRNR001084"/>
    </source>
</evidence>
<dbReference type="PIRSF" id="PIRSF001084">
    <property type="entry name" value="B-galactosidase"/>
    <property type="match status" value="1"/>
</dbReference>
<dbReference type="InterPro" id="IPR003476">
    <property type="entry name" value="Glyco_hydro_42"/>
</dbReference>
<dbReference type="STRING" id="728005.SAMN04488059_10299"/>
<dbReference type="PANTHER" id="PTHR36447:SF2">
    <property type="entry name" value="BETA-GALACTOSIDASE YESZ"/>
    <property type="match status" value="1"/>
</dbReference>
<evidence type="ECO:0000313" key="14">
    <source>
        <dbReference type="Proteomes" id="UP000182258"/>
    </source>
</evidence>
<dbReference type="InterPro" id="IPR029062">
    <property type="entry name" value="Class_I_gatase-like"/>
</dbReference>
<dbReference type="Gene3D" id="3.20.20.80">
    <property type="entry name" value="Glycosidases"/>
    <property type="match status" value="1"/>
</dbReference>
<comment type="catalytic activity">
    <reaction evidence="1 8">
        <text>Hydrolysis of terminal non-reducing beta-D-galactose residues in beta-D-galactosides.</text>
        <dbReference type="EC" id="3.2.1.23"/>
    </reaction>
</comment>
<dbReference type="InterPro" id="IPR017853">
    <property type="entry name" value="GH"/>
</dbReference>
<accession>A0A1I1GBU7</accession>